<dbReference type="RefSeq" id="WP_221335980.1">
    <property type="nucleotide sequence ID" value="NZ_BAABIX010000028.1"/>
</dbReference>
<proteinExistence type="predicted"/>
<gene>
    <name evidence="2" type="ORF">HNP84_001644</name>
</gene>
<dbReference type="Proteomes" id="UP000578449">
    <property type="component" value="Unassembled WGS sequence"/>
</dbReference>
<comment type="caution">
    <text evidence="2">The sequence shown here is derived from an EMBL/GenBank/DDBJ whole genome shotgun (WGS) entry which is preliminary data.</text>
</comment>
<reference evidence="2 3" key="1">
    <citation type="submission" date="2020-08" db="EMBL/GenBank/DDBJ databases">
        <title>Genomic Encyclopedia of Type Strains, Phase IV (KMG-IV): sequencing the most valuable type-strain genomes for metagenomic binning, comparative biology and taxonomic classification.</title>
        <authorList>
            <person name="Goeker M."/>
        </authorList>
    </citation>
    <scope>NUCLEOTIDE SEQUENCE [LARGE SCALE GENOMIC DNA]</scope>
    <source>
        <strain evidence="2 3">DSM 45615</strain>
    </source>
</reference>
<name>A0A840P213_9ACTN</name>
<evidence type="ECO:0000313" key="3">
    <source>
        <dbReference type="Proteomes" id="UP000578449"/>
    </source>
</evidence>
<evidence type="ECO:0000256" key="1">
    <source>
        <dbReference type="SAM" id="MobiDB-lite"/>
    </source>
</evidence>
<feature type="region of interest" description="Disordered" evidence="1">
    <location>
        <begin position="55"/>
        <end position="102"/>
    </location>
</feature>
<dbReference type="AlphaFoldDB" id="A0A840P213"/>
<evidence type="ECO:0000313" key="2">
    <source>
        <dbReference type="EMBL" id="MBB5131931.1"/>
    </source>
</evidence>
<dbReference type="EMBL" id="JACHGN010000003">
    <property type="protein sequence ID" value="MBB5131931.1"/>
    <property type="molecule type" value="Genomic_DNA"/>
</dbReference>
<feature type="compositionally biased region" description="Acidic residues" evidence="1">
    <location>
        <begin position="57"/>
        <end position="67"/>
    </location>
</feature>
<organism evidence="2 3">
    <name type="scientific">Thermocatellispora tengchongensis</name>
    <dbReference type="NCBI Taxonomy" id="1073253"/>
    <lineage>
        <taxon>Bacteria</taxon>
        <taxon>Bacillati</taxon>
        <taxon>Actinomycetota</taxon>
        <taxon>Actinomycetes</taxon>
        <taxon>Streptosporangiales</taxon>
        <taxon>Streptosporangiaceae</taxon>
        <taxon>Thermocatellispora</taxon>
    </lineage>
</organism>
<protein>
    <submittedName>
        <fullName evidence="2">Uncharacterized protein</fullName>
    </submittedName>
</protein>
<feature type="compositionally biased region" description="Basic and acidic residues" evidence="1">
    <location>
        <begin position="78"/>
        <end position="102"/>
    </location>
</feature>
<accession>A0A840P213</accession>
<keyword evidence="3" id="KW-1185">Reference proteome</keyword>
<sequence>MPGKRWMGENGVEVETVMLHGREVFRVSQDDYFIAYCDSMEDVATFVSPRTLVELPDWGDESGEPGEPDQPGDLGEPGEPRGPGEAREPGEPGEPREPGEPG</sequence>